<keyword evidence="5" id="KW-0732">Signal</keyword>
<dbReference type="GO" id="GO:0016020">
    <property type="term" value="C:membrane"/>
    <property type="evidence" value="ECO:0007669"/>
    <property type="project" value="UniProtKB-SubCell"/>
</dbReference>
<keyword evidence="2" id="KW-0812">Transmembrane</keyword>
<proteinExistence type="predicted"/>
<evidence type="ECO:0000256" key="2">
    <source>
        <dbReference type="ARBA" id="ARBA00022692"/>
    </source>
</evidence>
<evidence type="ECO:0000313" key="6">
    <source>
        <dbReference type="EMBL" id="PXF40289.1"/>
    </source>
</evidence>
<evidence type="ECO:0000256" key="5">
    <source>
        <dbReference type="SAM" id="SignalP"/>
    </source>
</evidence>
<dbReference type="AlphaFoldDB" id="A0A2V3IDX5"/>
<evidence type="ECO:0000256" key="4">
    <source>
        <dbReference type="ARBA" id="ARBA00023136"/>
    </source>
</evidence>
<organism evidence="6 7">
    <name type="scientific">Gracilariopsis chorda</name>
    <dbReference type="NCBI Taxonomy" id="448386"/>
    <lineage>
        <taxon>Eukaryota</taxon>
        <taxon>Rhodophyta</taxon>
        <taxon>Florideophyceae</taxon>
        <taxon>Rhodymeniophycidae</taxon>
        <taxon>Gracilariales</taxon>
        <taxon>Gracilariaceae</taxon>
        <taxon>Gracilariopsis</taxon>
    </lineage>
</organism>
<accession>A0A2V3IDX5</accession>
<protein>
    <submittedName>
        <fullName evidence="6">Uncharacterized protein</fullName>
    </submittedName>
</protein>
<feature type="chain" id="PRO_5015897148" evidence="5">
    <location>
        <begin position="20"/>
        <end position="628"/>
    </location>
</feature>
<name>A0A2V3IDX5_9FLOR</name>
<evidence type="ECO:0000256" key="3">
    <source>
        <dbReference type="ARBA" id="ARBA00022989"/>
    </source>
</evidence>
<keyword evidence="4" id="KW-0472">Membrane</keyword>
<evidence type="ECO:0000313" key="7">
    <source>
        <dbReference type="Proteomes" id="UP000247409"/>
    </source>
</evidence>
<reference evidence="6 7" key="1">
    <citation type="journal article" date="2018" name="Mol. Biol. Evol.">
        <title>Analysis of the draft genome of the red seaweed Gracilariopsis chorda provides insights into genome size evolution in Rhodophyta.</title>
        <authorList>
            <person name="Lee J."/>
            <person name="Yang E.C."/>
            <person name="Graf L."/>
            <person name="Yang J.H."/>
            <person name="Qiu H."/>
            <person name="Zel Zion U."/>
            <person name="Chan C.X."/>
            <person name="Stephens T.G."/>
            <person name="Weber A.P.M."/>
            <person name="Boo G.H."/>
            <person name="Boo S.M."/>
            <person name="Kim K.M."/>
            <person name="Shin Y."/>
            <person name="Jung M."/>
            <person name="Lee S.J."/>
            <person name="Yim H.S."/>
            <person name="Lee J.H."/>
            <person name="Bhattacharya D."/>
            <person name="Yoon H.S."/>
        </authorList>
    </citation>
    <scope>NUCLEOTIDE SEQUENCE [LARGE SCALE GENOMIC DNA]</scope>
    <source>
        <strain evidence="6 7">SKKU-2015</strain>
        <tissue evidence="6">Whole body</tissue>
    </source>
</reference>
<dbReference type="Proteomes" id="UP000247409">
    <property type="component" value="Unassembled WGS sequence"/>
</dbReference>
<dbReference type="OrthoDB" id="4405280at2759"/>
<dbReference type="InterPro" id="IPR017974">
    <property type="entry name" value="Claudin_CS"/>
</dbReference>
<comment type="subcellular location">
    <subcellularLocation>
        <location evidence="1">Membrane</location>
        <topology evidence="1">Multi-pass membrane protein</topology>
    </subcellularLocation>
</comment>
<dbReference type="PROSITE" id="PS01346">
    <property type="entry name" value="CLAUDIN"/>
    <property type="match status" value="1"/>
</dbReference>
<feature type="signal peptide" evidence="5">
    <location>
        <begin position="1"/>
        <end position="19"/>
    </location>
</feature>
<dbReference type="EMBL" id="NBIV01000317">
    <property type="protein sequence ID" value="PXF40289.1"/>
    <property type="molecule type" value="Genomic_DNA"/>
</dbReference>
<keyword evidence="3" id="KW-1133">Transmembrane helix</keyword>
<gene>
    <name evidence="6" type="ORF">BWQ96_09995</name>
</gene>
<comment type="caution">
    <text evidence="6">The sequence shown here is derived from an EMBL/GenBank/DDBJ whole genome shotgun (WGS) entry which is preliminary data.</text>
</comment>
<evidence type="ECO:0000256" key="1">
    <source>
        <dbReference type="ARBA" id="ARBA00004141"/>
    </source>
</evidence>
<sequence length="628" mass="68867">MALVPLLVLFVAHLSLATATRRQTPIPPNQLITSPQSCLSHVECAPDQFCQPPASAQDDFFFGGGSPEASTCVPRLPEGSDCLNVGLTECEEGTFCGFLDDLNPGRIKCLRQLPSGASCPLTATRPCQGDLLCEIEPTCRPFSFGFEGDFCQFDRQCQQQRGFYCRSNFNQCTAKRPPGGLCELEPENFECEGFCVSSGSFGEKPGICQRLQKAGEKCTDDEQCRTVLLPLRTPRTVDLLCNRPTSRTGVCVLETDLIRELGAPCDPTSDKCDARRGLSCGRVGRRFKCVQRAKTPDSSRHFCTPNSPLSRCPPDDLGNLRECRRSLNRTKHFSGTFACRLRRQVVPLGNPCNGAEFAVCPRGAVCAEAPGVMRLPGFRFLPPPLHTCMKVLPVAAPCPDQLRFKCEDGSFCVDGTCQRTESPSPVPITFAPLNGNCSELSCVPGTVCTSDPETSERSKFCLLPVLKRGLWQPCFRSAQFQLECEDKLQCLQNFLGESVSVCRPKRGIGGLCVNDDSCIGDLQCDPSFREKPFHRRCFDPSLSLNIGDSCNPYARPHEPRCVAQVDRDPNVQFISNIFPLSCLPKNGSYVCQRSVGLFEQCSVEENIACEGEHLVCSEVKVCVPASPI</sequence>
<keyword evidence="7" id="KW-1185">Reference proteome</keyword>